<dbReference type="PANTHER" id="PTHR42792:SF1">
    <property type="entry name" value="FLAGELLAR HOOK-ASSOCIATED PROTEIN 3"/>
    <property type="match status" value="1"/>
</dbReference>
<comment type="subcellular location">
    <subcellularLocation>
        <location evidence="1">Bacterial flagellum</location>
    </subcellularLocation>
    <subcellularLocation>
        <location evidence="2">Secreted</location>
    </subcellularLocation>
</comment>
<keyword evidence="8" id="KW-0282">Flagellum</keyword>
<evidence type="ECO:0000259" key="7">
    <source>
        <dbReference type="Pfam" id="PF00700"/>
    </source>
</evidence>
<keyword evidence="5" id="KW-0975">Bacterial flagellum</keyword>
<organism evidence="8 9">
    <name type="scientific">Lysobacter niastensis</name>
    <dbReference type="NCBI Taxonomy" id="380629"/>
    <lineage>
        <taxon>Bacteria</taxon>
        <taxon>Pseudomonadati</taxon>
        <taxon>Pseudomonadota</taxon>
        <taxon>Gammaproteobacteria</taxon>
        <taxon>Lysobacterales</taxon>
        <taxon>Lysobacteraceae</taxon>
        <taxon>Lysobacter</taxon>
    </lineage>
</organism>
<dbReference type="InterPro" id="IPR001029">
    <property type="entry name" value="Flagellin_N"/>
</dbReference>
<keyword evidence="8" id="KW-0966">Cell projection</keyword>
<evidence type="ECO:0000256" key="4">
    <source>
        <dbReference type="ARBA" id="ARBA00022525"/>
    </source>
</evidence>
<evidence type="ECO:0000256" key="1">
    <source>
        <dbReference type="ARBA" id="ARBA00004365"/>
    </source>
</evidence>
<feature type="domain" description="Flagellin C-terminal" evidence="7">
    <location>
        <begin position="320"/>
        <end position="394"/>
    </location>
</feature>
<dbReference type="RefSeq" id="WP_194932201.1">
    <property type="nucleotide sequence ID" value="NZ_JADLZT010000010.1"/>
</dbReference>
<keyword evidence="9" id="KW-1185">Reference proteome</keyword>
<evidence type="ECO:0000313" key="9">
    <source>
        <dbReference type="Proteomes" id="UP001429984"/>
    </source>
</evidence>
<dbReference type="PANTHER" id="PTHR42792">
    <property type="entry name" value="FLAGELLIN"/>
    <property type="match status" value="1"/>
</dbReference>
<evidence type="ECO:0000256" key="3">
    <source>
        <dbReference type="ARBA" id="ARBA00005709"/>
    </source>
</evidence>
<evidence type="ECO:0000256" key="2">
    <source>
        <dbReference type="ARBA" id="ARBA00004613"/>
    </source>
</evidence>
<dbReference type="InterPro" id="IPR013384">
    <property type="entry name" value="Flagell_FlgL"/>
</dbReference>
<dbReference type="Gene3D" id="1.20.1330.10">
    <property type="entry name" value="f41 fragment of flagellin, N-terminal domain"/>
    <property type="match status" value="1"/>
</dbReference>
<gene>
    <name evidence="8" type="primary">flgL</name>
    <name evidence="8" type="ORF">IU514_16295</name>
</gene>
<accession>A0ABS0BCU8</accession>
<comment type="similarity">
    <text evidence="3">Belongs to the bacterial flagellin family.</text>
</comment>
<keyword evidence="8" id="KW-0969">Cilium</keyword>
<dbReference type="Proteomes" id="UP001429984">
    <property type="component" value="Unassembled WGS sequence"/>
</dbReference>
<feature type="domain" description="Flagellin N-terminal" evidence="6">
    <location>
        <begin position="4"/>
        <end position="140"/>
    </location>
</feature>
<dbReference type="NCBIfam" id="TIGR02550">
    <property type="entry name" value="flagell_flgL"/>
    <property type="match status" value="1"/>
</dbReference>
<dbReference type="EMBL" id="JADLZT010000010">
    <property type="protein sequence ID" value="MBF6025596.1"/>
    <property type="molecule type" value="Genomic_DNA"/>
</dbReference>
<dbReference type="InterPro" id="IPR001492">
    <property type="entry name" value="Flagellin"/>
</dbReference>
<evidence type="ECO:0000313" key="8">
    <source>
        <dbReference type="EMBL" id="MBF6025596.1"/>
    </source>
</evidence>
<name>A0ABS0BCU8_9GAMM</name>
<proteinExistence type="inferred from homology"/>
<dbReference type="InterPro" id="IPR046358">
    <property type="entry name" value="Flagellin_C"/>
</dbReference>
<evidence type="ECO:0000256" key="5">
    <source>
        <dbReference type="ARBA" id="ARBA00023143"/>
    </source>
</evidence>
<dbReference type="Pfam" id="PF00700">
    <property type="entry name" value="Flagellin_C"/>
    <property type="match status" value="1"/>
</dbReference>
<protein>
    <submittedName>
        <fullName evidence="8">Flagellar hook-associated protein FlgL</fullName>
    </submittedName>
</protein>
<sequence length="401" mass="41974">MMRVSTNGLFLQGLNAMLQRQQELSRTQLELGSKQKLLQASDDPAAWASAQRLDHAVAKLEQYGRSGDTVEHRLRLQEEAMADSTAALSRAAELTVQGNNATLSSEERKLIAAELRSLRSELLGIANRDDGTGRRLFAGTRDGISPFSESGGQVSYAGDDGRNLVDVGPDLSVADTDPGSAIFMRVRTGDGVVRGSAAAGNGGTGILQSTALTDTAAWNAAASPLQVQFTAANAWQAVDAGGTVVASGAYASGQSITVAGTRFTITGAPNPGDSFTLEHAPTRDVFATLDSIADALEAPLVTDADRARANNAIGAAIGDIATAQTHFSAVRADTGARLSTLDKAADTREASDISLQETLSGLRDLDYAEAASRLAMQMTALDAAQQVMLKTQSLSLFDKMR</sequence>
<dbReference type="SUPFAM" id="SSF64518">
    <property type="entry name" value="Phase 1 flagellin"/>
    <property type="match status" value="1"/>
</dbReference>
<keyword evidence="4" id="KW-0964">Secreted</keyword>
<evidence type="ECO:0000259" key="6">
    <source>
        <dbReference type="Pfam" id="PF00669"/>
    </source>
</evidence>
<reference evidence="8 9" key="1">
    <citation type="submission" date="2020-11" db="EMBL/GenBank/DDBJ databases">
        <title>Draft Genome Sequence and Secondary Metabolite Biosynthetic Potential of the Lysobacter niastensis Type strain DSM 18481.</title>
        <authorList>
            <person name="Turrini P."/>
            <person name="Artuso I."/>
            <person name="Tescari M."/>
            <person name="Lugli G.A."/>
            <person name="Frangipani E."/>
            <person name="Ventura M."/>
            <person name="Visca P."/>
        </authorList>
    </citation>
    <scope>NUCLEOTIDE SEQUENCE [LARGE SCALE GENOMIC DNA]</scope>
    <source>
        <strain evidence="8 9">DSM 18481</strain>
    </source>
</reference>
<dbReference type="Pfam" id="PF00669">
    <property type="entry name" value="Flagellin_N"/>
    <property type="match status" value="1"/>
</dbReference>
<comment type="caution">
    <text evidence="8">The sequence shown here is derived from an EMBL/GenBank/DDBJ whole genome shotgun (WGS) entry which is preliminary data.</text>
</comment>